<evidence type="ECO:0000256" key="6">
    <source>
        <dbReference type="SAM" id="Phobius"/>
    </source>
</evidence>
<dbReference type="SUPFAM" id="SSF52058">
    <property type="entry name" value="L domain-like"/>
    <property type="match status" value="2"/>
</dbReference>
<accession>A0A1Z5JPR7</accession>
<keyword evidence="6" id="KW-1133">Transmembrane helix</keyword>
<gene>
    <name evidence="7" type="ORF">FisN_22Hh117</name>
</gene>
<evidence type="ECO:0000313" key="7">
    <source>
        <dbReference type="EMBL" id="GAX16025.1"/>
    </source>
</evidence>
<dbReference type="Proteomes" id="UP000198406">
    <property type="component" value="Unassembled WGS sequence"/>
</dbReference>
<feature type="compositionally biased region" description="Basic and acidic residues" evidence="5">
    <location>
        <begin position="1"/>
        <end position="18"/>
    </location>
</feature>
<protein>
    <recommendedName>
        <fullName evidence="9">Leucine-rich repeat-containing N-terminal plant-type domain-containing protein</fullName>
    </recommendedName>
</protein>
<dbReference type="AlphaFoldDB" id="A0A1Z5JPR7"/>
<dbReference type="OrthoDB" id="48383at2759"/>
<proteinExistence type="predicted"/>
<sequence>MNNDEREKQDKDAKEIARPKNAPATKPGVTAVAAEETARLDQRIEEKINKGMAPPHLASAGSEQFDSKPGAVAMGGRPVNSKFGAAADFNGRNAIESLEDRINAKVRSDQAGTAQAQLESLEDAIAAKTGAPRPYAELSRLDERIASKTAQFASDDAHDDKKMPADSKRGGYEADANDKKDRGDGSRAGYGAHEVGGMKKDDEFAEKIPDNKLEDDDLFDDRQMRPGGLFDPNDIEYGGYDNAEGLAVAVPVMEEDENVFIPSAVEYDPDAKPPLYHNRRFRLYAALSLFIVVVLAVGFGVGMSLGKDDDAGGRSQGALDIEELVTRVIGADLLEDPLSPYAKALRWVAYSDPMALTPDDPNLMQRYIAAYFYYATSESRPWGSCNPPGEEDDEICEYMRLMSIAPELVRTPVPGSVRWLSQEPECKWVGIFCDEFSQIRSIDLNGMNFTGSFPEGLHHLPFLQTLAIGYGEIKGTLPTEIAKFKHLINFEVHYNLMTGSIPSELFATRNLQRLNLAGNLLEGSIQSSIARLGDLKGLYLFENLLTGPIPSEIGTMKSLTFIRAQRNQLNGTIPSELANIQLMDTLWLHENDFSGTLPSELGSTVILGDLRVHSNGKLGGDIPEEIYRDGFWRYDIYNCNFTGTLSSKIGEVSSLITFRAQNNRFSGAIPSNVNALTNLQTFSVSGNDLTGPVPEELCGLRSNAVLVEVEADCLAEGAEAENVCSEGCCTLCCDATGTNCLAA</sequence>
<dbReference type="InterPro" id="IPR001611">
    <property type="entry name" value="Leu-rich_rpt"/>
</dbReference>
<evidence type="ECO:0000256" key="5">
    <source>
        <dbReference type="SAM" id="MobiDB-lite"/>
    </source>
</evidence>
<dbReference type="Pfam" id="PF00560">
    <property type="entry name" value="LRR_1"/>
    <property type="match status" value="2"/>
</dbReference>
<dbReference type="PANTHER" id="PTHR48060:SF24">
    <property type="entry name" value="NON-SPECIFIC SERINE_THREONINE PROTEIN KINASE"/>
    <property type="match status" value="1"/>
</dbReference>
<feature type="compositionally biased region" description="Basic and acidic residues" evidence="5">
    <location>
        <begin position="155"/>
        <end position="185"/>
    </location>
</feature>
<dbReference type="Gene3D" id="3.80.10.10">
    <property type="entry name" value="Ribonuclease Inhibitor"/>
    <property type="match status" value="3"/>
</dbReference>
<organism evidence="7 8">
    <name type="scientific">Fistulifera solaris</name>
    <name type="common">Oleaginous diatom</name>
    <dbReference type="NCBI Taxonomy" id="1519565"/>
    <lineage>
        <taxon>Eukaryota</taxon>
        <taxon>Sar</taxon>
        <taxon>Stramenopiles</taxon>
        <taxon>Ochrophyta</taxon>
        <taxon>Bacillariophyta</taxon>
        <taxon>Bacillariophyceae</taxon>
        <taxon>Bacillariophycidae</taxon>
        <taxon>Naviculales</taxon>
        <taxon>Naviculaceae</taxon>
        <taxon>Fistulifera</taxon>
    </lineage>
</organism>
<dbReference type="InParanoid" id="A0A1Z5JPR7"/>
<dbReference type="InterPro" id="IPR053211">
    <property type="entry name" value="DNA_repair-toleration"/>
</dbReference>
<dbReference type="FunFam" id="3.80.10.10:FF:000400">
    <property type="entry name" value="Nuclear pore complex protein NUP107"/>
    <property type="match status" value="1"/>
</dbReference>
<evidence type="ECO:0000256" key="1">
    <source>
        <dbReference type="ARBA" id="ARBA00004370"/>
    </source>
</evidence>
<evidence type="ECO:0000313" key="8">
    <source>
        <dbReference type="Proteomes" id="UP000198406"/>
    </source>
</evidence>
<keyword evidence="8" id="KW-1185">Reference proteome</keyword>
<dbReference type="GO" id="GO:0016020">
    <property type="term" value="C:membrane"/>
    <property type="evidence" value="ECO:0007669"/>
    <property type="project" value="UniProtKB-SubCell"/>
</dbReference>
<keyword evidence="6" id="KW-0812">Transmembrane</keyword>
<comment type="caution">
    <text evidence="7">The sequence shown here is derived from an EMBL/GenBank/DDBJ whole genome shotgun (WGS) entry which is preliminary data.</text>
</comment>
<feature type="transmembrane region" description="Helical" evidence="6">
    <location>
        <begin position="283"/>
        <end position="305"/>
    </location>
</feature>
<evidence type="ECO:0000256" key="3">
    <source>
        <dbReference type="ARBA" id="ARBA00022737"/>
    </source>
</evidence>
<evidence type="ECO:0000256" key="4">
    <source>
        <dbReference type="ARBA" id="ARBA00023136"/>
    </source>
</evidence>
<dbReference type="EMBL" id="BDSP01000100">
    <property type="protein sequence ID" value="GAX16025.1"/>
    <property type="molecule type" value="Genomic_DNA"/>
</dbReference>
<evidence type="ECO:0000256" key="2">
    <source>
        <dbReference type="ARBA" id="ARBA00022729"/>
    </source>
</evidence>
<keyword evidence="4 6" id="KW-0472">Membrane</keyword>
<dbReference type="PANTHER" id="PTHR48060">
    <property type="entry name" value="DNA DAMAGE-REPAIR/TOLERATION PROTEIN DRT100"/>
    <property type="match status" value="1"/>
</dbReference>
<feature type="region of interest" description="Disordered" evidence="5">
    <location>
        <begin position="147"/>
        <end position="196"/>
    </location>
</feature>
<dbReference type="InterPro" id="IPR032675">
    <property type="entry name" value="LRR_dom_sf"/>
</dbReference>
<comment type="subcellular location">
    <subcellularLocation>
        <location evidence="1">Membrane</location>
    </subcellularLocation>
</comment>
<name>A0A1Z5JPR7_FISSO</name>
<reference evidence="7 8" key="1">
    <citation type="journal article" date="2015" name="Plant Cell">
        <title>Oil accumulation by the oleaginous diatom Fistulifera solaris as revealed by the genome and transcriptome.</title>
        <authorList>
            <person name="Tanaka T."/>
            <person name="Maeda Y."/>
            <person name="Veluchamy A."/>
            <person name="Tanaka M."/>
            <person name="Abida H."/>
            <person name="Marechal E."/>
            <person name="Bowler C."/>
            <person name="Muto M."/>
            <person name="Sunaga Y."/>
            <person name="Tanaka M."/>
            <person name="Yoshino T."/>
            <person name="Taniguchi T."/>
            <person name="Fukuda Y."/>
            <person name="Nemoto M."/>
            <person name="Matsumoto M."/>
            <person name="Wong P.S."/>
            <person name="Aburatani S."/>
            <person name="Fujibuchi W."/>
        </authorList>
    </citation>
    <scope>NUCLEOTIDE SEQUENCE [LARGE SCALE GENOMIC DNA]</scope>
    <source>
        <strain evidence="7 8">JPCC DA0580</strain>
    </source>
</reference>
<evidence type="ECO:0008006" key="9">
    <source>
        <dbReference type="Google" id="ProtNLM"/>
    </source>
</evidence>
<keyword evidence="3" id="KW-0677">Repeat</keyword>
<feature type="region of interest" description="Disordered" evidence="5">
    <location>
        <begin position="1"/>
        <end position="34"/>
    </location>
</feature>
<keyword evidence="2" id="KW-0732">Signal</keyword>
<feature type="region of interest" description="Disordered" evidence="5">
    <location>
        <begin position="51"/>
        <end position="78"/>
    </location>
</feature>